<dbReference type="STRING" id="545501.BN997_02104"/>
<feature type="transmembrane region" description="Helical" evidence="1">
    <location>
        <begin position="104"/>
        <end position="123"/>
    </location>
</feature>
<keyword evidence="1" id="KW-0472">Membrane</keyword>
<dbReference type="InterPro" id="IPR046283">
    <property type="entry name" value="DUF6320"/>
</dbReference>
<feature type="transmembrane region" description="Helical" evidence="1">
    <location>
        <begin position="50"/>
        <end position="69"/>
    </location>
</feature>
<feature type="transmembrane region" description="Helical" evidence="1">
    <location>
        <begin position="75"/>
        <end position="95"/>
    </location>
</feature>
<keyword evidence="1" id="KW-1133">Transmembrane helix</keyword>
<evidence type="ECO:0000313" key="2">
    <source>
        <dbReference type="EMBL" id="CEI82245.1"/>
    </source>
</evidence>
<dbReference type="RefSeq" id="WP_042531926.1">
    <property type="nucleotide sequence ID" value="NZ_CAXOIH010000014.1"/>
</dbReference>
<dbReference type="Proteomes" id="UP000040453">
    <property type="component" value="Unassembled WGS sequence"/>
</dbReference>
<dbReference type="OrthoDB" id="2164897at2"/>
<gene>
    <name evidence="2" type="ORF">BN997_02104</name>
</gene>
<keyword evidence="3" id="KW-1185">Reference proteome</keyword>
<sequence>MQHYCNNCNTYTKQQYCPLCKNKLSQKSGDNEYYPIYETKVKRRRFAQRLVLFVAIFIVSTSILINLLTNPDKLWFLYVLSPVLYSLLTINHTILSRAHIGSKVVLQVIALSVMLFILDAASGSSKWSIHYVIPFLVTLATLLVTIIVLRKPMKWREYIGYMTTMVILGFLPVILFLSSWSTVLWPSAATALYALMTLIGMVLFSEKTMKNEIVRRFHF</sequence>
<protein>
    <recommendedName>
        <fullName evidence="4">Zinc ribbon domain-containing protein</fullName>
    </recommendedName>
</protein>
<feature type="transmembrane region" description="Helical" evidence="1">
    <location>
        <begin position="129"/>
        <end position="149"/>
    </location>
</feature>
<accession>A0A0A1MA82</accession>
<name>A0A0A1MA82_9BACI</name>
<reference evidence="2 3" key="1">
    <citation type="submission" date="2014-11" db="EMBL/GenBank/DDBJ databases">
        <authorList>
            <person name="Urmite Genomes Urmite Genomes"/>
        </authorList>
    </citation>
    <scope>NUCLEOTIDE SEQUENCE [LARGE SCALE GENOMIC DNA]</scope>
    <source>
        <strain evidence="2 3">Oc5</strain>
    </source>
</reference>
<evidence type="ECO:0000256" key="1">
    <source>
        <dbReference type="SAM" id="Phobius"/>
    </source>
</evidence>
<dbReference type="AlphaFoldDB" id="A0A0A1MA82"/>
<feature type="transmembrane region" description="Helical" evidence="1">
    <location>
        <begin position="158"/>
        <end position="177"/>
    </location>
</feature>
<feature type="transmembrane region" description="Helical" evidence="1">
    <location>
        <begin position="183"/>
        <end position="205"/>
    </location>
</feature>
<organism evidence="2 3">
    <name type="scientific">Oceanobacillus oncorhynchi</name>
    <dbReference type="NCBI Taxonomy" id="545501"/>
    <lineage>
        <taxon>Bacteria</taxon>
        <taxon>Bacillati</taxon>
        <taxon>Bacillota</taxon>
        <taxon>Bacilli</taxon>
        <taxon>Bacillales</taxon>
        <taxon>Bacillaceae</taxon>
        <taxon>Oceanobacillus</taxon>
    </lineage>
</organism>
<evidence type="ECO:0000313" key="3">
    <source>
        <dbReference type="Proteomes" id="UP000040453"/>
    </source>
</evidence>
<proteinExistence type="predicted"/>
<keyword evidence="1" id="KW-0812">Transmembrane</keyword>
<evidence type="ECO:0008006" key="4">
    <source>
        <dbReference type="Google" id="ProtNLM"/>
    </source>
</evidence>
<dbReference type="EMBL" id="CDGG01000001">
    <property type="protein sequence ID" value="CEI82245.1"/>
    <property type="molecule type" value="Genomic_DNA"/>
</dbReference>
<dbReference type="Pfam" id="PF19845">
    <property type="entry name" value="DUF6320"/>
    <property type="match status" value="1"/>
</dbReference>